<gene>
    <name evidence="1" type="ORF">GGR23_004424</name>
</gene>
<dbReference type="Proteomes" id="UP000528286">
    <property type="component" value="Unassembled WGS sequence"/>
</dbReference>
<protein>
    <recommendedName>
        <fullName evidence="3">BON domain-containing protein</fullName>
    </recommendedName>
</protein>
<organism evidence="1 2">
    <name type="scientific">Gellertiella hungarica</name>
    <dbReference type="NCBI Taxonomy" id="1572859"/>
    <lineage>
        <taxon>Bacteria</taxon>
        <taxon>Pseudomonadati</taxon>
        <taxon>Pseudomonadota</taxon>
        <taxon>Alphaproteobacteria</taxon>
        <taxon>Hyphomicrobiales</taxon>
        <taxon>Rhizobiaceae</taxon>
        <taxon>Gellertiella</taxon>
    </lineage>
</organism>
<accession>A0A7W6NMP2</accession>
<reference evidence="1 2" key="1">
    <citation type="submission" date="2020-08" db="EMBL/GenBank/DDBJ databases">
        <title>Genomic Encyclopedia of Type Strains, Phase IV (KMG-IV): sequencing the most valuable type-strain genomes for metagenomic binning, comparative biology and taxonomic classification.</title>
        <authorList>
            <person name="Goeker M."/>
        </authorList>
    </citation>
    <scope>NUCLEOTIDE SEQUENCE [LARGE SCALE GENOMIC DNA]</scope>
    <source>
        <strain evidence="1 2">DSM 29853</strain>
    </source>
</reference>
<evidence type="ECO:0000313" key="2">
    <source>
        <dbReference type="Proteomes" id="UP000528286"/>
    </source>
</evidence>
<dbReference type="EMBL" id="JACIEZ010000016">
    <property type="protein sequence ID" value="MBB4067193.1"/>
    <property type="molecule type" value="Genomic_DNA"/>
</dbReference>
<evidence type="ECO:0000313" key="1">
    <source>
        <dbReference type="EMBL" id="MBB4067193.1"/>
    </source>
</evidence>
<comment type="caution">
    <text evidence="1">The sequence shown here is derived from an EMBL/GenBank/DDBJ whole genome shotgun (WGS) entry which is preliminary data.</text>
</comment>
<keyword evidence="2" id="KW-1185">Reference proteome</keyword>
<sequence>MVLILPEAQPEAYCPDGATASGLLASIRTALAAECEEDVSRVSIRILGSYVIIEGLVPDDDSVTRIRTIAEDIAGAGYVRLRLFRQ</sequence>
<evidence type="ECO:0008006" key="3">
    <source>
        <dbReference type="Google" id="ProtNLM"/>
    </source>
</evidence>
<name>A0A7W6NMP2_9HYPH</name>
<dbReference type="AlphaFoldDB" id="A0A7W6NMP2"/>
<dbReference type="RefSeq" id="WP_183368433.1">
    <property type="nucleotide sequence ID" value="NZ_JACIEZ010000016.1"/>
</dbReference>
<proteinExistence type="predicted"/>